<dbReference type="AlphaFoldDB" id="A0AAE1FVX0"/>
<gene>
    <name evidence="1" type="ORF">Pcinc_013917</name>
</gene>
<evidence type="ECO:0000313" key="1">
    <source>
        <dbReference type="EMBL" id="KAK3881653.1"/>
    </source>
</evidence>
<comment type="caution">
    <text evidence="1">The sequence shown here is derived from an EMBL/GenBank/DDBJ whole genome shotgun (WGS) entry which is preliminary data.</text>
</comment>
<dbReference type="Proteomes" id="UP001286313">
    <property type="component" value="Unassembled WGS sequence"/>
</dbReference>
<organism evidence="1 2">
    <name type="scientific">Petrolisthes cinctipes</name>
    <name type="common">Flat porcelain crab</name>
    <dbReference type="NCBI Taxonomy" id="88211"/>
    <lineage>
        <taxon>Eukaryota</taxon>
        <taxon>Metazoa</taxon>
        <taxon>Ecdysozoa</taxon>
        <taxon>Arthropoda</taxon>
        <taxon>Crustacea</taxon>
        <taxon>Multicrustacea</taxon>
        <taxon>Malacostraca</taxon>
        <taxon>Eumalacostraca</taxon>
        <taxon>Eucarida</taxon>
        <taxon>Decapoda</taxon>
        <taxon>Pleocyemata</taxon>
        <taxon>Anomura</taxon>
        <taxon>Galatheoidea</taxon>
        <taxon>Porcellanidae</taxon>
        <taxon>Petrolisthes</taxon>
    </lineage>
</organism>
<protein>
    <submittedName>
        <fullName evidence="1">Uncharacterized protein</fullName>
    </submittedName>
</protein>
<sequence>RSQNRKEKTTRRNSSEGLNIMTEEVCKAREILWQDMTELEVEVERQRKAGFGCN</sequence>
<reference evidence="1" key="1">
    <citation type="submission" date="2023-10" db="EMBL/GenBank/DDBJ databases">
        <title>Genome assemblies of two species of porcelain crab, Petrolisthes cinctipes and Petrolisthes manimaculis (Anomura: Porcellanidae).</title>
        <authorList>
            <person name="Angst P."/>
        </authorList>
    </citation>
    <scope>NUCLEOTIDE SEQUENCE</scope>
    <source>
        <strain evidence="1">PB745_01</strain>
        <tissue evidence="1">Gill</tissue>
    </source>
</reference>
<proteinExistence type="predicted"/>
<evidence type="ECO:0000313" key="2">
    <source>
        <dbReference type="Proteomes" id="UP001286313"/>
    </source>
</evidence>
<name>A0AAE1FVX0_PETCI</name>
<feature type="non-terminal residue" evidence="1">
    <location>
        <position position="1"/>
    </location>
</feature>
<accession>A0AAE1FVX0</accession>
<keyword evidence="2" id="KW-1185">Reference proteome</keyword>
<dbReference type="EMBL" id="JAWQEG010001189">
    <property type="protein sequence ID" value="KAK3881653.1"/>
    <property type="molecule type" value="Genomic_DNA"/>
</dbReference>